<evidence type="ECO:0000256" key="2">
    <source>
        <dbReference type="ARBA" id="ARBA00022487"/>
    </source>
</evidence>
<dbReference type="Proteomes" id="UP000285875">
    <property type="component" value="Chromosome"/>
</dbReference>
<dbReference type="PANTHER" id="PTHR33630">
    <property type="entry name" value="CUTINASE RV1984C-RELATED-RELATED"/>
    <property type="match status" value="1"/>
</dbReference>
<feature type="chain" id="PRO_5043579584" evidence="7">
    <location>
        <begin position="36"/>
        <end position="455"/>
    </location>
</feature>
<evidence type="ECO:0000256" key="4">
    <source>
        <dbReference type="ARBA" id="ARBA00023157"/>
    </source>
</evidence>
<dbReference type="GO" id="GO:0052689">
    <property type="term" value="F:carboxylic ester hydrolase activity"/>
    <property type="evidence" value="ECO:0007669"/>
    <property type="project" value="UniProtKB-KW"/>
</dbReference>
<accession>A0A3T0S1F2</accession>
<organism evidence="8 9">
    <name type="scientific">Acidipropionibacterium jensenii</name>
    <dbReference type="NCBI Taxonomy" id="1749"/>
    <lineage>
        <taxon>Bacteria</taxon>
        <taxon>Bacillati</taxon>
        <taxon>Actinomycetota</taxon>
        <taxon>Actinomycetes</taxon>
        <taxon>Propionibacteriales</taxon>
        <taxon>Propionibacteriaceae</taxon>
        <taxon>Acidipropionibacterium</taxon>
    </lineage>
</organism>
<feature type="signal peptide" evidence="7">
    <location>
        <begin position="1"/>
        <end position="35"/>
    </location>
</feature>
<feature type="compositionally biased region" description="Low complexity" evidence="5">
    <location>
        <begin position="35"/>
        <end position="45"/>
    </location>
</feature>
<feature type="region of interest" description="Disordered" evidence="5">
    <location>
        <begin position="35"/>
        <end position="103"/>
    </location>
</feature>
<dbReference type="SMART" id="SM01110">
    <property type="entry name" value="Cutinase"/>
    <property type="match status" value="1"/>
</dbReference>
<evidence type="ECO:0000256" key="3">
    <source>
        <dbReference type="ARBA" id="ARBA00022801"/>
    </source>
</evidence>
<evidence type="ECO:0000313" key="9">
    <source>
        <dbReference type="Proteomes" id="UP000285875"/>
    </source>
</evidence>
<dbReference type="EMBL" id="CP025570">
    <property type="protein sequence ID" value="AZZ40200.1"/>
    <property type="molecule type" value="Genomic_DNA"/>
</dbReference>
<name>A0A3T0S1F2_9ACTN</name>
<keyword evidence="6" id="KW-0812">Transmembrane</keyword>
<feature type="transmembrane region" description="Helical" evidence="6">
    <location>
        <begin position="416"/>
        <end position="439"/>
    </location>
</feature>
<dbReference type="PANTHER" id="PTHR33630:SF9">
    <property type="entry name" value="CUTINASE 4"/>
    <property type="match status" value="1"/>
</dbReference>
<proteinExistence type="inferred from homology"/>
<dbReference type="AlphaFoldDB" id="A0A3T0S1F2"/>
<dbReference type="Pfam" id="PF01083">
    <property type="entry name" value="Cutinase"/>
    <property type="match status" value="1"/>
</dbReference>
<evidence type="ECO:0000313" key="8">
    <source>
        <dbReference type="EMBL" id="AZZ40200.1"/>
    </source>
</evidence>
<sequence>MASRLHSLLHHHLGKPARLISLVLALSLLAAPAAAADPGDSSGSDSSGGSGSSVAQDSPAGPAPASSTGASPSGSSSGSSSARPSAVGAGAASGKGWRGVPVSSARASSQPCASLMFVGVRGSGEKAPYGTTITGIRDALASRWQGRGTVRQVWLDYQASDPLTLRNASMSSLLFDQTMPSTEYFDSAATGATRLSALLTSQSKRCPREWVVLAGFSQGAQAITEALARTDVSTRLAGAILAGNPDHHPGQNVQELSGTAPLNSIGLAALLYYLRGQVGTAGENRGAQVRTLIQTTIDVHKGSFDMSAARTDIADHQALIPATAYPGTFSICLAGDPVCDAAPAMARILTMQSTLDSELQSGLVVHRRYTPQVLRATLDAVAARANAVGAAASKGRPVPRGQTIGVQSGSWGRPQVLVAIGAGLVGLALGIAGGVLVGVRRSGRRRVPVERDLTD</sequence>
<dbReference type="SUPFAM" id="SSF53474">
    <property type="entry name" value="alpha/beta-Hydrolases"/>
    <property type="match status" value="1"/>
</dbReference>
<keyword evidence="2" id="KW-0719">Serine esterase</keyword>
<comment type="similarity">
    <text evidence="1">Belongs to the cutinase family.</text>
</comment>
<evidence type="ECO:0000256" key="5">
    <source>
        <dbReference type="SAM" id="MobiDB-lite"/>
    </source>
</evidence>
<evidence type="ECO:0000256" key="7">
    <source>
        <dbReference type="SAM" id="SignalP"/>
    </source>
</evidence>
<keyword evidence="3" id="KW-0378">Hydrolase</keyword>
<keyword evidence="4" id="KW-1015">Disulfide bond</keyword>
<gene>
    <name evidence="8" type="ORF">C0Z10_11035</name>
</gene>
<reference evidence="9" key="1">
    <citation type="submission" date="2017-12" db="EMBL/GenBank/DDBJ databases">
        <title>Whole genome sequencing of Acidipropionibacterium jensenii strains JS279 and JS280.</title>
        <authorList>
            <person name="Deptula P."/>
            <person name="Laine P."/>
            <person name="Smolander O.-P."/>
            <person name="Paulin L."/>
            <person name="Auvinen P."/>
            <person name="Varmanen P."/>
        </authorList>
    </citation>
    <scope>NUCLEOTIDE SEQUENCE [LARGE SCALE GENOMIC DNA]</scope>
    <source>
        <strain evidence="9">JS280</strain>
    </source>
</reference>
<dbReference type="Gene3D" id="3.40.50.1820">
    <property type="entry name" value="alpha/beta hydrolase"/>
    <property type="match status" value="1"/>
</dbReference>
<keyword evidence="7" id="KW-0732">Signal</keyword>
<feature type="compositionally biased region" description="Low complexity" evidence="5">
    <location>
        <begin position="52"/>
        <end position="90"/>
    </location>
</feature>
<protein>
    <submittedName>
        <fullName evidence="8">Cutinase family protein</fullName>
    </submittedName>
</protein>
<keyword evidence="6" id="KW-1133">Transmembrane helix</keyword>
<evidence type="ECO:0000256" key="1">
    <source>
        <dbReference type="ARBA" id="ARBA00007534"/>
    </source>
</evidence>
<keyword evidence="6" id="KW-0472">Membrane</keyword>
<dbReference type="InterPro" id="IPR000675">
    <property type="entry name" value="Cutinase/axe"/>
</dbReference>
<dbReference type="InterPro" id="IPR029058">
    <property type="entry name" value="AB_hydrolase_fold"/>
</dbReference>
<evidence type="ECO:0000256" key="6">
    <source>
        <dbReference type="SAM" id="Phobius"/>
    </source>
</evidence>
<dbReference type="KEGG" id="aji:C0Z10_11035"/>